<dbReference type="EMBL" id="JAUUTY010000007">
    <property type="protein sequence ID" value="KAK1606948.1"/>
    <property type="molecule type" value="Genomic_DNA"/>
</dbReference>
<evidence type="ECO:0000256" key="4">
    <source>
        <dbReference type="SAM" id="MobiDB-lite"/>
    </source>
</evidence>
<reference evidence="6" key="1">
    <citation type="submission" date="2023-07" db="EMBL/GenBank/DDBJ databases">
        <title>A chromosome-level genome assembly of Lolium multiflorum.</title>
        <authorList>
            <person name="Chen Y."/>
            <person name="Copetti D."/>
            <person name="Kolliker R."/>
            <person name="Studer B."/>
        </authorList>
    </citation>
    <scope>NUCLEOTIDE SEQUENCE</scope>
    <source>
        <strain evidence="6">02402/16</strain>
        <tissue evidence="6">Leaf</tissue>
    </source>
</reference>
<dbReference type="InterPro" id="IPR008972">
    <property type="entry name" value="Cupredoxin"/>
</dbReference>
<keyword evidence="3" id="KW-0862">Zinc</keyword>
<dbReference type="AlphaFoldDB" id="A0AAD8VJH9"/>
<dbReference type="InterPro" id="IPR028871">
    <property type="entry name" value="BlueCu_1_BS"/>
</dbReference>
<protein>
    <recommendedName>
        <fullName evidence="5">CCHC-type domain-containing protein</fullName>
    </recommendedName>
</protein>
<organism evidence="6 7">
    <name type="scientific">Lolium multiflorum</name>
    <name type="common">Italian ryegrass</name>
    <name type="synonym">Lolium perenne subsp. multiflorum</name>
    <dbReference type="NCBI Taxonomy" id="4521"/>
    <lineage>
        <taxon>Eukaryota</taxon>
        <taxon>Viridiplantae</taxon>
        <taxon>Streptophyta</taxon>
        <taxon>Embryophyta</taxon>
        <taxon>Tracheophyta</taxon>
        <taxon>Spermatophyta</taxon>
        <taxon>Magnoliopsida</taxon>
        <taxon>Liliopsida</taxon>
        <taxon>Poales</taxon>
        <taxon>Poaceae</taxon>
        <taxon>BOP clade</taxon>
        <taxon>Pooideae</taxon>
        <taxon>Poodae</taxon>
        <taxon>Poeae</taxon>
        <taxon>Poeae Chloroplast Group 2 (Poeae type)</taxon>
        <taxon>Loliodinae</taxon>
        <taxon>Loliinae</taxon>
        <taxon>Lolium</taxon>
    </lineage>
</organism>
<dbReference type="GO" id="GO:0008270">
    <property type="term" value="F:zinc ion binding"/>
    <property type="evidence" value="ECO:0007669"/>
    <property type="project" value="UniProtKB-KW"/>
</dbReference>
<comment type="caution">
    <text evidence="6">The sequence shown here is derived from an EMBL/GenBank/DDBJ whole genome shotgun (WGS) entry which is preliminary data.</text>
</comment>
<evidence type="ECO:0000256" key="1">
    <source>
        <dbReference type="ARBA" id="ARBA00022723"/>
    </source>
</evidence>
<accession>A0AAD8VJH9</accession>
<keyword evidence="1" id="KW-0479">Metal-binding</keyword>
<feature type="compositionally biased region" description="Gly residues" evidence="4">
    <location>
        <begin position="274"/>
        <end position="286"/>
    </location>
</feature>
<dbReference type="SUPFAM" id="SSF57756">
    <property type="entry name" value="Retrovirus zinc finger-like domains"/>
    <property type="match status" value="1"/>
</dbReference>
<dbReference type="Gene3D" id="4.10.60.10">
    <property type="entry name" value="Zinc finger, CCHC-type"/>
    <property type="match status" value="1"/>
</dbReference>
<evidence type="ECO:0000256" key="3">
    <source>
        <dbReference type="PROSITE-ProRule" id="PRU00047"/>
    </source>
</evidence>
<evidence type="ECO:0000256" key="2">
    <source>
        <dbReference type="ARBA" id="ARBA00023008"/>
    </source>
</evidence>
<gene>
    <name evidence="6" type="ORF">QYE76_030621</name>
</gene>
<dbReference type="InterPro" id="IPR036875">
    <property type="entry name" value="Znf_CCHC_sf"/>
</dbReference>
<dbReference type="PROSITE" id="PS50158">
    <property type="entry name" value="ZF_CCHC"/>
    <property type="match status" value="1"/>
</dbReference>
<feature type="region of interest" description="Disordered" evidence="4">
    <location>
        <begin position="1"/>
        <end position="22"/>
    </location>
</feature>
<evidence type="ECO:0000259" key="5">
    <source>
        <dbReference type="PROSITE" id="PS50158"/>
    </source>
</evidence>
<dbReference type="PANTHER" id="PTHR47481">
    <property type="match status" value="1"/>
</dbReference>
<sequence length="647" mass="71619">MASSASNPPISLGPPPRTQLTRDNYPIWRSQVLPAIRGAQQVGLITGIDSAPPTEVVDVPADAATNTPAKMKANPLYADWIARDQLVLSYLLQSLSLEVLPHVHRIESSHGVWSAVEEMFSAQSEAKVDNLLVALATTKKLQMSTAEYLAKMQGFADELIAAGHPLLDRQLVSYILVGLGKDYNPLVAALGVATTPITLSRLYSQLLAYDQRQLLLAEPTPPEFESSANAASRQWRSRNDANNSYNGRSRGDRREDHRDDRRDSRRDDRSFQQGRGGGRGNPGGGRGRGRGRRRTTPWADVTCQICNKEGHYAKDCWSRYSNHDDYGEKEVHAAYGVDTNWYQDSGATHHITGELNNLTLRDAYKGHDTVNTANGQETLNTRRICRQNPPRDRPAASDHVLSALTVKIRWGPRLQLDVLPVPARLRPHRPADRLRPASLPHHPPAPHRGSPPSQRIPRSAALLRPLRPILRRLALSPWPDLLCPPALCPKLLLRLAPLHERHLESFVLDNTKMVRFAGFSRARLVKHNADGSIDRYKARLVAKGFKQRYGIDYEDTFSPVVKIATVRLVLSIAVSRGWSLRQLDVKNAFLHGVLEEEVYMRQPPGAADAAATATGSATLNLKKGVNYFICGVPGHCAAGMKLRAVAN</sequence>
<dbReference type="InterPro" id="IPR001878">
    <property type="entry name" value="Znf_CCHC"/>
</dbReference>
<feature type="domain" description="CCHC-type" evidence="5">
    <location>
        <begin position="303"/>
        <end position="316"/>
    </location>
</feature>
<dbReference type="GO" id="GO:0009055">
    <property type="term" value="F:electron transfer activity"/>
    <property type="evidence" value="ECO:0007669"/>
    <property type="project" value="InterPro"/>
</dbReference>
<dbReference type="Pfam" id="PF00098">
    <property type="entry name" value="zf-CCHC"/>
    <property type="match status" value="1"/>
</dbReference>
<dbReference type="Pfam" id="PF14223">
    <property type="entry name" value="Retrotran_gag_2"/>
    <property type="match status" value="1"/>
</dbReference>
<feature type="region of interest" description="Disordered" evidence="4">
    <location>
        <begin position="427"/>
        <end position="458"/>
    </location>
</feature>
<dbReference type="SUPFAM" id="SSF49503">
    <property type="entry name" value="Cupredoxins"/>
    <property type="match status" value="1"/>
</dbReference>
<dbReference type="GO" id="GO:0003676">
    <property type="term" value="F:nucleic acid binding"/>
    <property type="evidence" value="ECO:0007669"/>
    <property type="project" value="InterPro"/>
</dbReference>
<dbReference type="Proteomes" id="UP001231189">
    <property type="component" value="Unassembled WGS sequence"/>
</dbReference>
<dbReference type="InterPro" id="IPR003245">
    <property type="entry name" value="Phytocyanin_dom"/>
</dbReference>
<dbReference type="Gene3D" id="2.60.40.420">
    <property type="entry name" value="Cupredoxins - blue copper proteins"/>
    <property type="match status" value="1"/>
</dbReference>
<feature type="compositionally biased region" description="Polar residues" evidence="4">
    <location>
        <begin position="226"/>
        <end position="246"/>
    </location>
</feature>
<dbReference type="SMART" id="SM00343">
    <property type="entry name" value="ZnF_C2HC"/>
    <property type="match status" value="1"/>
</dbReference>
<dbReference type="InterPro" id="IPR013103">
    <property type="entry name" value="RVT_2"/>
</dbReference>
<evidence type="ECO:0000313" key="7">
    <source>
        <dbReference type="Proteomes" id="UP001231189"/>
    </source>
</evidence>
<keyword evidence="2" id="KW-0186">Copper</keyword>
<proteinExistence type="predicted"/>
<name>A0AAD8VJH9_LOLMU</name>
<keyword evidence="3" id="KW-0863">Zinc-finger</keyword>
<feature type="region of interest" description="Disordered" evidence="4">
    <location>
        <begin position="220"/>
        <end position="295"/>
    </location>
</feature>
<feature type="compositionally biased region" description="Basic and acidic residues" evidence="4">
    <location>
        <begin position="249"/>
        <end position="270"/>
    </location>
</feature>
<keyword evidence="7" id="KW-1185">Reference proteome</keyword>
<evidence type="ECO:0000313" key="6">
    <source>
        <dbReference type="EMBL" id="KAK1606948.1"/>
    </source>
</evidence>
<dbReference type="Pfam" id="PF02298">
    <property type="entry name" value="Cu_bind_like"/>
    <property type="match status" value="1"/>
</dbReference>
<dbReference type="PANTHER" id="PTHR47481:SF31">
    <property type="entry name" value="OS01G0873500 PROTEIN"/>
    <property type="match status" value="1"/>
</dbReference>
<dbReference type="Pfam" id="PF07727">
    <property type="entry name" value="RVT_2"/>
    <property type="match status" value="1"/>
</dbReference>
<dbReference type="PROSITE" id="PS00196">
    <property type="entry name" value="COPPER_BLUE"/>
    <property type="match status" value="1"/>
</dbReference>